<dbReference type="PANTHER" id="PTHR23028:SF53">
    <property type="entry name" value="ACYL_TRANSF_3 DOMAIN-CONTAINING PROTEIN"/>
    <property type="match status" value="1"/>
</dbReference>
<gene>
    <name evidence="3" type="ORF">RPMA_18280</name>
</gene>
<dbReference type="InterPro" id="IPR050879">
    <property type="entry name" value="Acyltransferase_3"/>
</dbReference>
<dbReference type="Proteomes" id="UP000682843">
    <property type="component" value="Chromosome"/>
</dbReference>
<feature type="transmembrane region" description="Helical" evidence="1">
    <location>
        <begin position="118"/>
        <end position="136"/>
    </location>
</feature>
<proteinExistence type="predicted"/>
<evidence type="ECO:0000259" key="2">
    <source>
        <dbReference type="Pfam" id="PF01757"/>
    </source>
</evidence>
<feature type="domain" description="Acyltransferase 3" evidence="2">
    <location>
        <begin position="7"/>
        <end position="199"/>
    </location>
</feature>
<feature type="transmembrane region" description="Helical" evidence="1">
    <location>
        <begin position="77"/>
        <end position="98"/>
    </location>
</feature>
<accession>A0ABX8AB95</accession>
<keyword evidence="3" id="KW-0808">Transferase</keyword>
<dbReference type="EMBL" id="CP036498">
    <property type="protein sequence ID" value="QUS40566.1"/>
    <property type="molecule type" value="Genomic_DNA"/>
</dbReference>
<feature type="transmembrane region" description="Helical" evidence="1">
    <location>
        <begin position="206"/>
        <end position="230"/>
    </location>
</feature>
<dbReference type="Pfam" id="PF01757">
    <property type="entry name" value="Acyl_transf_3"/>
    <property type="match status" value="1"/>
</dbReference>
<reference evidence="3 4" key="1">
    <citation type="submission" date="2019-02" db="EMBL/GenBank/DDBJ databases">
        <title>Emended description of the genus Rhodopseudomonas and description of Rhodopseudomonas albus sp. nov., a non-phototrophic, heavy-metal-tolerant bacterium isolated from garden soil.</title>
        <authorList>
            <person name="Bao Z."/>
            <person name="Cao W.W."/>
            <person name="Sato Y."/>
            <person name="Nishizawa T."/>
            <person name="Zhao J."/>
            <person name="Guo Y."/>
            <person name="Ohta H."/>
        </authorList>
    </citation>
    <scope>NUCLEOTIDE SEQUENCE [LARGE SCALE GENOMIC DNA]</scope>
    <source>
        <strain evidence="3 4">SK50-23</strain>
    </source>
</reference>
<evidence type="ECO:0000313" key="4">
    <source>
        <dbReference type="Proteomes" id="UP000682843"/>
    </source>
</evidence>
<keyword evidence="1" id="KW-1133">Transmembrane helix</keyword>
<keyword evidence="4" id="KW-1185">Reference proteome</keyword>
<feature type="transmembrane region" description="Helical" evidence="1">
    <location>
        <begin position="143"/>
        <end position="161"/>
    </location>
</feature>
<feature type="transmembrane region" description="Helical" evidence="1">
    <location>
        <begin position="167"/>
        <end position="185"/>
    </location>
</feature>
<dbReference type="PANTHER" id="PTHR23028">
    <property type="entry name" value="ACETYLTRANSFERASE"/>
    <property type="match status" value="1"/>
</dbReference>
<evidence type="ECO:0000256" key="1">
    <source>
        <dbReference type="SAM" id="Phobius"/>
    </source>
</evidence>
<dbReference type="InterPro" id="IPR002656">
    <property type="entry name" value="Acyl_transf_3_dom"/>
</dbReference>
<keyword evidence="1" id="KW-0812">Transmembrane</keyword>
<keyword evidence="1" id="KW-0472">Membrane</keyword>
<dbReference type="GO" id="GO:0016746">
    <property type="term" value="F:acyltransferase activity"/>
    <property type="evidence" value="ECO:0007669"/>
    <property type="project" value="UniProtKB-KW"/>
</dbReference>
<protein>
    <submittedName>
        <fullName evidence="3">Acyltransferase</fullName>
    </submittedName>
</protein>
<dbReference type="RefSeq" id="WP_211909148.1">
    <property type="nucleotide sequence ID" value="NZ_CP036498.1"/>
</dbReference>
<feature type="transmembrane region" description="Helical" evidence="1">
    <location>
        <begin position="236"/>
        <end position="258"/>
    </location>
</feature>
<evidence type="ECO:0000313" key="3">
    <source>
        <dbReference type="EMBL" id="QUS40566.1"/>
    </source>
</evidence>
<organism evidence="3 4">
    <name type="scientific">Tardiphaga alba</name>
    <dbReference type="NCBI Taxonomy" id="340268"/>
    <lineage>
        <taxon>Bacteria</taxon>
        <taxon>Pseudomonadati</taxon>
        <taxon>Pseudomonadota</taxon>
        <taxon>Alphaproteobacteria</taxon>
        <taxon>Hyphomicrobiales</taxon>
        <taxon>Nitrobacteraceae</taxon>
        <taxon>Tardiphaga</taxon>
    </lineage>
</organism>
<feature type="transmembrane region" description="Helical" evidence="1">
    <location>
        <begin position="32"/>
        <end position="56"/>
    </location>
</feature>
<feature type="transmembrane region" description="Helical" evidence="1">
    <location>
        <begin position="7"/>
        <end position="26"/>
    </location>
</feature>
<keyword evidence="3" id="KW-0012">Acyltransferase</keyword>
<sequence length="284" mass="31410">MQIHKLAGLDALRGVAIALVIAAHFMPPQLPYAVEASVMVANAGVILFFILSGYLMDRNLAANDAIGQYAIRRAFRILPVYWLSIALIAATSSAWTIGQAVTNATFIAPLFGAERMSGVYWTLYIEVAFYAAAPVLRWMGEKAIRIAPFLFAIAVLAFWSIRGLIVIAPMYLIFCLLGMLIGSLHRGGQFRWLDAFIALRARPLEVIGHVSYSWYLLHTIVGYPILRAAYAATDQWWIASSIGIAVSFLVSLIVHRYFEKPIIELGRRAANTMDSDRGRTRASG</sequence>
<name>A0ABX8AB95_9BRAD</name>